<dbReference type="GeneID" id="70296941"/>
<dbReference type="EMBL" id="MU251256">
    <property type="protein sequence ID" value="KAG9253909.1"/>
    <property type="molecule type" value="Genomic_DNA"/>
</dbReference>
<dbReference type="Gene3D" id="3.40.50.300">
    <property type="entry name" value="P-loop containing nucleotide triphosphate hydrolases"/>
    <property type="match status" value="1"/>
</dbReference>
<dbReference type="SUPFAM" id="SSF52540">
    <property type="entry name" value="P-loop containing nucleoside triphosphate hydrolases"/>
    <property type="match status" value="1"/>
</dbReference>
<evidence type="ECO:0000313" key="1">
    <source>
        <dbReference type="EMBL" id="KAG9253909.1"/>
    </source>
</evidence>
<protein>
    <submittedName>
        <fullName evidence="1">Uncharacterized protein</fullName>
    </submittedName>
</protein>
<gene>
    <name evidence="1" type="ORF">F5Z01DRAFT_688197</name>
</gene>
<evidence type="ECO:0000313" key="2">
    <source>
        <dbReference type="Proteomes" id="UP000887229"/>
    </source>
</evidence>
<accession>A0A9P7ZKQ1</accession>
<reference evidence="1" key="1">
    <citation type="journal article" date="2021" name="IMA Fungus">
        <title>Genomic characterization of three marine fungi, including Emericellopsis atlantica sp. nov. with signatures of a generalist lifestyle and marine biomass degradation.</title>
        <authorList>
            <person name="Hagestad O.C."/>
            <person name="Hou L."/>
            <person name="Andersen J.H."/>
            <person name="Hansen E.H."/>
            <person name="Altermark B."/>
            <person name="Li C."/>
            <person name="Kuhnert E."/>
            <person name="Cox R.J."/>
            <person name="Crous P.W."/>
            <person name="Spatafora J.W."/>
            <person name="Lail K."/>
            <person name="Amirebrahimi M."/>
            <person name="Lipzen A."/>
            <person name="Pangilinan J."/>
            <person name="Andreopoulos W."/>
            <person name="Hayes R.D."/>
            <person name="Ng V."/>
            <person name="Grigoriev I.V."/>
            <person name="Jackson S.A."/>
            <person name="Sutton T.D.S."/>
            <person name="Dobson A.D.W."/>
            <person name="Rama T."/>
        </authorList>
    </citation>
    <scope>NUCLEOTIDE SEQUENCE</scope>
    <source>
        <strain evidence="1">TS7</strain>
    </source>
</reference>
<proteinExistence type="predicted"/>
<dbReference type="OrthoDB" id="2405944at2759"/>
<dbReference type="Proteomes" id="UP000887229">
    <property type="component" value="Unassembled WGS sequence"/>
</dbReference>
<dbReference type="RefSeq" id="XP_046117833.1">
    <property type="nucleotide sequence ID" value="XM_046266038.1"/>
</dbReference>
<comment type="caution">
    <text evidence="1">The sequence shown here is derived from an EMBL/GenBank/DDBJ whole genome shotgun (WGS) entry which is preliminary data.</text>
</comment>
<dbReference type="AlphaFoldDB" id="A0A9P7ZKQ1"/>
<dbReference type="InterPro" id="IPR027417">
    <property type="entry name" value="P-loop_NTPase"/>
</dbReference>
<dbReference type="InterPro" id="IPR053226">
    <property type="entry name" value="Pyrrolopyrazine_biosynth_F"/>
</dbReference>
<name>A0A9P7ZKQ1_9HYPO</name>
<dbReference type="PANTHER" id="PTHR48419:SF1">
    <property type="entry name" value="SULFOTRANSFERASE DOMAIN-CONTAINING PROTEIN"/>
    <property type="match status" value="1"/>
</dbReference>
<sequence length="329" mass="37665">MAPRPIFCATHPRAVSTAFERVFMTRRDTLRCVHEPFGDAFYFGPERMGKRFANDEKTRQESGYANTTYRDVLNDIETDGQNEDIRIPNPTRTASPAIMGGVSLAYNYQGKRIFIKDMAYYFMAPDGEPTSIAPSLGGRPEPNNPTNIPLDILRKFNFTFLIRHPSRSVPSYWRCTIPPLCEIHGFDHYMPSEAGYEELVRLFDYLISEGVVDKDNLTVLDADDMLDNPEEKIKEYCKRTEIDFVPEMLEWTEADGEDAAKHFAKWNGFHDDAIHSSSLRPRAHAQKASTVESENADWTEKFGADAAKAIRRTVDANIPHYEYLKQFKL</sequence>
<keyword evidence="2" id="KW-1185">Reference proteome</keyword>
<dbReference type="PANTHER" id="PTHR48419">
    <property type="entry name" value="SULFOTRANSFERASE DOMAIN-CONTAINING PROTEIN"/>
    <property type="match status" value="1"/>
</dbReference>
<organism evidence="1 2">
    <name type="scientific">Emericellopsis atlantica</name>
    <dbReference type="NCBI Taxonomy" id="2614577"/>
    <lineage>
        <taxon>Eukaryota</taxon>
        <taxon>Fungi</taxon>
        <taxon>Dikarya</taxon>
        <taxon>Ascomycota</taxon>
        <taxon>Pezizomycotina</taxon>
        <taxon>Sordariomycetes</taxon>
        <taxon>Hypocreomycetidae</taxon>
        <taxon>Hypocreales</taxon>
        <taxon>Bionectriaceae</taxon>
        <taxon>Emericellopsis</taxon>
    </lineage>
</organism>